<reference evidence="2" key="1">
    <citation type="submission" date="2022-09" db="EMBL/GenBank/DDBJ databases">
        <title>Complete Genomes of Fervidibacillus albus and Fervidibacillus halotolerans isolated from tidal flat sediments.</title>
        <authorList>
            <person name="Kwon K.K."/>
            <person name="Yang S.-H."/>
            <person name="Park M.J."/>
            <person name="Oh H.-M."/>
        </authorList>
    </citation>
    <scope>NUCLEOTIDE SEQUENCE</scope>
    <source>
        <strain evidence="2">MEBiC13591</strain>
    </source>
</reference>
<name>A0A9E8LUD7_9BACI</name>
<feature type="compositionally biased region" description="Low complexity" evidence="1">
    <location>
        <begin position="60"/>
        <end position="83"/>
    </location>
</feature>
<accession>A0A9E8LUD7</accession>
<keyword evidence="3" id="KW-1185">Reference proteome</keyword>
<dbReference type="EMBL" id="CP106878">
    <property type="protein sequence ID" value="WAA09682.1"/>
    <property type="molecule type" value="Genomic_DNA"/>
</dbReference>
<feature type="compositionally biased region" description="Acidic residues" evidence="1">
    <location>
        <begin position="24"/>
        <end position="42"/>
    </location>
</feature>
<feature type="compositionally biased region" description="Basic and acidic residues" evidence="1">
    <location>
        <begin position="109"/>
        <end position="118"/>
    </location>
</feature>
<dbReference type="PROSITE" id="PS51257">
    <property type="entry name" value="PROKAR_LIPOPROTEIN"/>
    <property type="match status" value="1"/>
</dbReference>
<evidence type="ECO:0008006" key="4">
    <source>
        <dbReference type="Google" id="ProtNLM"/>
    </source>
</evidence>
<evidence type="ECO:0000313" key="3">
    <source>
        <dbReference type="Proteomes" id="UP001164718"/>
    </source>
</evidence>
<gene>
    <name evidence="2" type="ORF">OE104_14375</name>
</gene>
<evidence type="ECO:0000313" key="2">
    <source>
        <dbReference type="EMBL" id="WAA09682.1"/>
    </source>
</evidence>
<protein>
    <recommendedName>
        <fullName evidence="4">Lipoprotein</fullName>
    </recommendedName>
</protein>
<sequence>MDRIGKLIGGTILATILLVGCATNDEDPPPEDTDTELNDSGDEMNNNLNNEDSDRLTPSNLNDEMNDMNNRMNNVNDRMNDYMNQDDRLDINNNGGRMNRNVPGEGDPTNDKNIPREDILEDTGDMMDRDRIDE</sequence>
<dbReference type="KEGG" id="faf:OE104_14375"/>
<dbReference type="RefSeq" id="WP_275417465.1">
    <property type="nucleotide sequence ID" value="NZ_CP106878.1"/>
</dbReference>
<proteinExistence type="predicted"/>
<dbReference type="Proteomes" id="UP001164718">
    <property type="component" value="Chromosome"/>
</dbReference>
<dbReference type="AlphaFoldDB" id="A0A9E8LUD7"/>
<organism evidence="2 3">
    <name type="scientific">Fervidibacillus albus</name>
    <dbReference type="NCBI Taxonomy" id="2980026"/>
    <lineage>
        <taxon>Bacteria</taxon>
        <taxon>Bacillati</taxon>
        <taxon>Bacillota</taxon>
        <taxon>Bacilli</taxon>
        <taxon>Bacillales</taxon>
        <taxon>Bacillaceae</taxon>
        <taxon>Fervidibacillus</taxon>
    </lineage>
</organism>
<feature type="region of interest" description="Disordered" evidence="1">
    <location>
        <begin position="22"/>
        <end position="134"/>
    </location>
</feature>
<evidence type="ECO:0000256" key="1">
    <source>
        <dbReference type="SAM" id="MobiDB-lite"/>
    </source>
</evidence>